<evidence type="ECO:0000256" key="6">
    <source>
        <dbReference type="ARBA" id="ARBA00022679"/>
    </source>
</evidence>
<dbReference type="Proteomes" id="UP001214094">
    <property type="component" value="Plasmid unnamedB"/>
</dbReference>
<dbReference type="RefSeq" id="WP_051659653.1">
    <property type="nucleotide sequence ID" value="NZ_CP015882.1"/>
</dbReference>
<dbReference type="Gene3D" id="3.40.50.2300">
    <property type="match status" value="1"/>
</dbReference>
<keyword evidence="6" id="KW-0808">Transferase</keyword>
<dbReference type="Gene3D" id="3.30.450.20">
    <property type="entry name" value="PAS domain"/>
    <property type="match status" value="1"/>
</dbReference>
<evidence type="ECO:0000256" key="10">
    <source>
        <dbReference type="ARBA" id="ARBA00022991"/>
    </source>
</evidence>
<dbReference type="PANTHER" id="PTHR41523">
    <property type="entry name" value="TWO-COMPONENT SYSTEM SENSOR PROTEIN"/>
    <property type="match status" value="1"/>
</dbReference>
<dbReference type="AlphaFoldDB" id="A0A9Q9DD78"/>
<evidence type="ECO:0000256" key="2">
    <source>
        <dbReference type="ARBA" id="ARBA00012438"/>
    </source>
</evidence>
<dbReference type="Gene3D" id="3.30.565.10">
    <property type="entry name" value="Histidine kinase-like ATPase, C-terminal domain"/>
    <property type="match status" value="1"/>
</dbReference>
<dbReference type="InterPro" id="IPR011102">
    <property type="entry name" value="Sig_transdc_His_kinase_HWE"/>
</dbReference>
<feature type="domain" description="Response regulatory" evidence="14">
    <location>
        <begin position="731"/>
        <end position="842"/>
    </location>
</feature>
<dbReference type="EC" id="2.7.13.3" evidence="2"/>
<sequence>MSPVEPVTLETCDREPIHIPGSIQPHGCLLACNVGFTTIERISANAAKMLAWEGSLLGRPLVDVLGPKLLHDLRNALAAAGAASRPALLLDVAFGDRVFDIAVHLHKSAVIIEFEPAPSIGQPLHIAREMIGRIKDITDVDRLVQRACRIVAGTIGYDRVMIYRFEQDGSGKVVSEAKRADLESFLGQYFPASDIPQQARALYLKNTIRVISDASGARVPVEPVLDGSGEPLDLSFAHLRSVSPIHCEYLRNMGVAASMSISVVLDGQLWGLIACHHYSPRALPMAQRVALEVFGEFFSLHLKSLKERRRVAAVAGTREALDRFLILSSHHEDVGELLRQSLREFSQLLANDGIGVMVDGKWAGIGTAPPDEERAALLDFIRTVSEGRVWATHALSQKFPEASAYSERLSGVLAIPLSQTGSDCLVFFRKELVQTLNWAGNPEKTYEAGPLGDRLTPRKSFAIWKETVQAQAQPWSEAEREIAEIVRVAIVEVVLRHNELMAGERRKSEVRQRMLNQELSHRVKNILAVIKSLVTSPQRHKNSLEEYVSTLQGRIEALAIAHDQVVRGDGGGILADLLEAELQPYRTNLSTITLEGPAVWLDSRAFSVMALVFHELATNAAKYGALSVTAGEVEVRWTMTGSDCDVSWRERNGPLVTLPLRRGFGSALIERSVPYDLHGRSSVRFEPSGLEAEFSIPSPHVKLTALGPTMETYTVGTAAPEQSGLGRANPRVLIVEDQMLIALDLEAMLSDEGFSEVSTASSVQQAMAHIERTAPELAILDINLGQTNSFGIAGELMRRGTPFVFATGYGEGAELPPDLIGVPIVRKPYSRNAIVGALSLLWDETLSRDAQRAVTGTTKGKTEIDV</sequence>
<dbReference type="Pfam" id="PF00072">
    <property type="entry name" value="Response_reg"/>
    <property type="match status" value="1"/>
</dbReference>
<reference evidence="16 18" key="2">
    <citation type="submission" date="2023-03" db="EMBL/GenBank/DDBJ databases">
        <title>Comparative genome and transcriptome analysis combination mining strategies for increasing vitamin B12 production of Ensifer adhaerens strain.</title>
        <authorList>
            <person name="Yongheng L."/>
        </authorList>
    </citation>
    <scope>NUCLEOTIDE SEQUENCE [LARGE SCALE GENOMIC DNA]</scope>
    <source>
        <strain evidence="16 18">Casida A-T305</strain>
        <plasmid evidence="16 18">unnamedB</plasmid>
    </source>
</reference>
<dbReference type="InterPro" id="IPR011006">
    <property type="entry name" value="CheY-like_superfamily"/>
</dbReference>
<dbReference type="Proteomes" id="UP001055460">
    <property type="component" value="Plasmid pB"/>
</dbReference>
<keyword evidence="7" id="KW-0547">Nucleotide-binding</keyword>
<evidence type="ECO:0000256" key="12">
    <source>
        <dbReference type="PROSITE-ProRule" id="PRU00169"/>
    </source>
</evidence>
<dbReference type="GO" id="GO:0006355">
    <property type="term" value="P:regulation of DNA-templated transcription"/>
    <property type="evidence" value="ECO:0007669"/>
    <property type="project" value="InterPro"/>
</dbReference>
<comment type="catalytic activity">
    <reaction evidence="1">
        <text>ATP + protein L-histidine = ADP + protein N-phospho-L-histidine.</text>
        <dbReference type="EC" id="2.7.13.3"/>
    </reaction>
</comment>
<dbReference type="EMBL" id="CP098809">
    <property type="protein sequence ID" value="USJ27011.1"/>
    <property type="molecule type" value="Genomic_DNA"/>
</dbReference>
<dbReference type="SMART" id="SM00448">
    <property type="entry name" value="REC"/>
    <property type="match status" value="1"/>
</dbReference>
<dbReference type="SMART" id="SM00065">
    <property type="entry name" value="GAF"/>
    <property type="match status" value="1"/>
</dbReference>
<evidence type="ECO:0000256" key="11">
    <source>
        <dbReference type="ARBA" id="ARBA00023170"/>
    </source>
</evidence>
<dbReference type="InterPro" id="IPR029016">
    <property type="entry name" value="GAF-like_dom_sf"/>
</dbReference>
<evidence type="ECO:0000313" key="17">
    <source>
        <dbReference type="Proteomes" id="UP001055460"/>
    </source>
</evidence>
<keyword evidence="8 16" id="KW-0418">Kinase</keyword>
<dbReference type="PROSITE" id="PS50046">
    <property type="entry name" value="PHYTOCHROME_2"/>
    <property type="match status" value="1"/>
</dbReference>
<keyword evidence="10" id="KW-0157">Chromophore</keyword>
<accession>A0A9Q9DD78</accession>
<dbReference type="SUPFAM" id="SSF52172">
    <property type="entry name" value="CheY-like"/>
    <property type="match status" value="1"/>
</dbReference>
<organism evidence="15 17">
    <name type="scientific">Ensifer adhaerens</name>
    <name type="common">Sinorhizobium morelense</name>
    <dbReference type="NCBI Taxonomy" id="106592"/>
    <lineage>
        <taxon>Bacteria</taxon>
        <taxon>Pseudomonadati</taxon>
        <taxon>Pseudomonadota</taxon>
        <taxon>Alphaproteobacteria</taxon>
        <taxon>Hyphomicrobiales</taxon>
        <taxon>Rhizobiaceae</taxon>
        <taxon>Sinorhizobium/Ensifer group</taxon>
        <taxon>Ensifer</taxon>
    </lineage>
</organism>
<dbReference type="InterPro" id="IPR016132">
    <property type="entry name" value="Phyto_chromo_attachment"/>
</dbReference>
<evidence type="ECO:0000313" key="16">
    <source>
        <dbReference type="EMBL" id="WFP95523.1"/>
    </source>
</evidence>
<dbReference type="KEGG" id="eah:FA04_30920"/>
<dbReference type="SUPFAM" id="SSF55785">
    <property type="entry name" value="PYP-like sensor domain (PAS domain)"/>
    <property type="match status" value="1"/>
</dbReference>
<dbReference type="PRINTS" id="PR01033">
    <property type="entry name" value="PHYTOCHROME"/>
</dbReference>
<dbReference type="InterPro" id="IPR035965">
    <property type="entry name" value="PAS-like_dom_sf"/>
</dbReference>
<name>A0A9Q9DD78_ENSAD</name>
<evidence type="ECO:0000256" key="5">
    <source>
        <dbReference type="ARBA" id="ARBA00022606"/>
    </source>
</evidence>
<geneLocation type="plasmid" evidence="16 18">
    <name>unnamedB</name>
</geneLocation>
<evidence type="ECO:0000256" key="9">
    <source>
        <dbReference type="ARBA" id="ARBA00022840"/>
    </source>
</evidence>
<evidence type="ECO:0000256" key="7">
    <source>
        <dbReference type="ARBA" id="ARBA00022741"/>
    </source>
</evidence>
<protein>
    <recommendedName>
        <fullName evidence="2">histidine kinase</fullName>
        <ecNumber evidence="2">2.7.13.3</ecNumber>
    </recommendedName>
</protein>
<dbReference type="GO" id="GO:0004673">
    <property type="term" value="F:protein histidine kinase activity"/>
    <property type="evidence" value="ECO:0007669"/>
    <property type="project" value="UniProtKB-EC"/>
</dbReference>
<keyword evidence="9" id="KW-0067">ATP-binding</keyword>
<dbReference type="Pfam" id="PF07536">
    <property type="entry name" value="HWE_HK"/>
    <property type="match status" value="1"/>
</dbReference>
<keyword evidence="5" id="KW-0716">Sensory transduction</keyword>
<feature type="modified residue" description="4-aspartylphosphate" evidence="12">
    <location>
        <position position="781"/>
    </location>
</feature>
<gene>
    <name evidence="15" type="ORF">NE863_31430</name>
    <name evidence="16" type="ORF">P4B07_31380</name>
</gene>
<dbReference type="PROSITE" id="PS50110">
    <property type="entry name" value="RESPONSE_REGULATORY"/>
    <property type="match status" value="1"/>
</dbReference>
<evidence type="ECO:0000313" key="18">
    <source>
        <dbReference type="Proteomes" id="UP001214094"/>
    </source>
</evidence>
<dbReference type="Gene3D" id="3.30.450.40">
    <property type="match status" value="1"/>
</dbReference>
<keyword evidence="4 12" id="KW-0597">Phosphoprotein</keyword>
<dbReference type="InterPro" id="IPR036890">
    <property type="entry name" value="HATPase_C_sf"/>
</dbReference>
<dbReference type="InterPro" id="IPR001789">
    <property type="entry name" value="Sig_transdc_resp-reg_receiver"/>
</dbReference>
<keyword evidence="18" id="KW-1185">Reference proteome</keyword>
<dbReference type="PANTHER" id="PTHR41523:SF7">
    <property type="entry name" value="HISTIDINE KINASE"/>
    <property type="match status" value="1"/>
</dbReference>
<reference evidence="15" key="1">
    <citation type="submission" date="2022-06" db="EMBL/GenBank/DDBJ databases">
        <title>Physiological and biochemical characterization and genomic elucidation of a strain of the genus Ensifer adhaerens M8 that combines arsenic oxidation and chromium reduction.</title>
        <authorList>
            <person name="Li X."/>
            <person name="Yu c."/>
        </authorList>
    </citation>
    <scope>NUCLEOTIDE SEQUENCE</scope>
    <source>
        <strain evidence="15">M8</strain>
        <plasmid evidence="15">pB</plasmid>
    </source>
</reference>
<dbReference type="InterPro" id="IPR003018">
    <property type="entry name" value="GAF"/>
</dbReference>
<dbReference type="GO" id="GO:0009881">
    <property type="term" value="F:photoreceptor activity"/>
    <property type="evidence" value="ECO:0007669"/>
    <property type="project" value="UniProtKB-KW"/>
</dbReference>
<dbReference type="PIRSF" id="PIRSF036397">
    <property type="entry name" value="Bactrphtchrm_rec"/>
    <property type="match status" value="1"/>
</dbReference>
<dbReference type="GO" id="GO:0009584">
    <property type="term" value="P:detection of visible light"/>
    <property type="evidence" value="ECO:0007669"/>
    <property type="project" value="InterPro"/>
</dbReference>
<keyword evidence="11" id="KW-0675">Receptor</keyword>
<dbReference type="InterPro" id="IPR009219">
    <property type="entry name" value="Bactrphtchr_CheY"/>
</dbReference>
<evidence type="ECO:0000256" key="3">
    <source>
        <dbReference type="ARBA" id="ARBA00022543"/>
    </source>
</evidence>
<dbReference type="InterPro" id="IPR013515">
    <property type="entry name" value="Phytochrome_cen-reg"/>
</dbReference>
<feature type="domain" description="Phytochrome chromophore attachment site" evidence="13">
    <location>
        <begin position="139"/>
        <end position="300"/>
    </location>
</feature>
<dbReference type="GO" id="GO:0000160">
    <property type="term" value="P:phosphorelay signal transduction system"/>
    <property type="evidence" value="ECO:0007669"/>
    <property type="project" value="InterPro"/>
</dbReference>
<geneLocation type="plasmid" evidence="15 17">
    <name>pB</name>
</geneLocation>
<evidence type="ECO:0000256" key="4">
    <source>
        <dbReference type="ARBA" id="ARBA00022553"/>
    </source>
</evidence>
<keyword evidence="3" id="KW-0600">Photoreceptor protein</keyword>
<dbReference type="EMBL" id="CP121310">
    <property type="protein sequence ID" value="WFP95523.1"/>
    <property type="molecule type" value="Genomic_DNA"/>
</dbReference>
<evidence type="ECO:0000256" key="8">
    <source>
        <dbReference type="ARBA" id="ARBA00022777"/>
    </source>
</evidence>
<evidence type="ECO:0000259" key="14">
    <source>
        <dbReference type="PROSITE" id="PS50110"/>
    </source>
</evidence>
<dbReference type="Pfam" id="PF08446">
    <property type="entry name" value="PAS_2"/>
    <property type="match status" value="1"/>
</dbReference>
<dbReference type="Pfam" id="PF00360">
    <property type="entry name" value="PHY"/>
    <property type="match status" value="1"/>
</dbReference>
<dbReference type="InterPro" id="IPR013654">
    <property type="entry name" value="PAS_2"/>
</dbReference>
<dbReference type="SUPFAM" id="SSF55781">
    <property type="entry name" value="GAF domain-like"/>
    <property type="match status" value="2"/>
</dbReference>
<dbReference type="GeneID" id="29522237"/>
<evidence type="ECO:0000313" key="15">
    <source>
        <dbReference type="EMBL" id="USJ27011.1"/>
    </source>
</evidence>
<dbReference type="InterPro" id="IPR043150">
    <property type="entry name" value="Phytochrome_PHY_sf"/>
</dbReference>
<dbReference type="InterPro" id="IPR001294">
    <property type="entry name" value="Phytochrome"/>
</dbReference>
<dbReference type="SMART" id="SM00911">
    <property type="entry name" value="HWE_HK"/>
    <property type="match status" value="1"/>
</dbReference>
<dbReference type="Gene3D" id="3.30.450.270">
    <property type="match status" value="1"/>
</dbReference>
<evidence type="ECO:0000256" key="1">
    <source>
        <dbReference type="ARBA" id="ARBA00000085"/>
    </source>
</evidence>
<dbReference type="Pfam" id="PF01590">
    <property type="entry name" value="GAF"/>
    <property type="match status" value="1"/>
</dbReference>
<proteinExistence type="predicted"/>
<keyword evidence="15" id="KW-0614">Plasmid</keyword>
<evidence type="ECO:0000259" key="13">
    <source>
        <dbReference type="PROSITE" id="PS50046"/>
    </source>
</evidence>
<dbReference type="GO" id="GO:0005524">
    <property type="term" value="F:ATP binding"/>
    <property type="evidence" value="ECO:0007669"/>
    <property type="project" value="UniProtKB-KW"/>
</dbReference>